<dbReference type="RefSeq" id="WP_301774063.1">
    <property type="nucleotide sequence ID" value="NZ_JAGGJB010000002.1"/>
</dbReference>
<evidence type="ECO:0000256" key="2">
    <source>
        <dbReference type="ARBA" id="ARBA00022679"/>
    </source>
</evidence>
<reference evidence="5 6" key="1">
    <citation type="submission" date="2021-03" db="EMBL/GenBank/DDBJ databases">
        <title>Pseudidiomarina terrestris, a new bacterium isolated from saline soil.</title>
        <authorList>
            <person name="Galisteo C."/>
            <person name="De La Haba R."/>
            <person name="Sanchez-Porro C."/>
            <person name="Ventosa A."/>
        </authorList>
    </citation>
    <scope>NUCLEOTIDE SEQUENCE [LARGE SCALE GENOMIC DNA]</scope>
    <source>
        <strain evidence="5 6">1APP75-32.1</strain>
    </source>
</reference>
<dbReference type="AlphaFoldDB" id="A0AAW7QWQ9"/>
<dbReference type="Gene3D" id="3.60.120.10">
    <property type="entry name" value="Anthranilate synthase"/>
    <property type="match status" value="1"/>
</dbReference>
<dbReference type="InterPro" id="IPR006805">
    <property type="entry name" value="Anth_synth_I_N"/>
</dbReference>
<dbReference type="EMBL" id="JAGGJB010000002">
    <property type="protein sequence ID" value="MDN7123897.1"/>
    <property type="molecule type" value="Genomic_DNA"/>
</dbReference>
<evidence type="ECO:0000256" key="1">
    <source>
        <dbReference type="ARBA" id="ARBA00013139"/>
    </source>
</evidence>
<dbReference type="GO" id="GO:0046820">
    <property type="term" value="F:4-amino-4-deoxychorismate synthase activity"/>
    <property type="evidence" value="ECO:0007669"/>
    <property type="project" value="UniProtKB-EC"/>
</dbReference>
<protein>
    <recommendedName>
        <fullName evidence="1">aminodeoxychorismate synthase</fullName>
        <ecNumber evidence="1">2.6.1.85</ecNumber>
    </recommendedName>
</protein>
<dbReference type="Pfam" id="PF00425">
    <property type="entry name" value="Chorismate_bind"/>
    <property type="match status" value="1"/>
</dbReference>
<dbReference type="Proteomes" id="UP001169492">
    <property type="component" value="Unassembled WGS sequence"/>
</dbReference>
<dbReference type="PANTHER" id="PTHR11236:SF50">
    <property type="entry name" value="AMINODEOXYCHORISMATE SYNTHASE COMPONENT 1"/>
    <property type="match status" value="1"/>
</dbReference>
<keyword evidence="5" id="KW-0032">Aminotransferase</keyword>
<keyword evidence="2 5" id="KW-0808">Transferase</keyword>
<dbReference type="InterPro" id="IPR015890">
    <property type="entry name" value="Chorismate_C"/>
</dbReference>
<dbReference type="Pfam" id="PF04715">
    <property type="entry name" value="Anth_synt_I_N"/>
    <property type="match status" value="1"/>
</dbReference>
<dbReference type="InterPro" id="IPR005801">
    <property type="entry name" value="ADC_synthase"/>
</dbReference>
<dbReference type="GO" id="GO:0000162">
    <property type="term" value="P:L-tryptophan biosynthetic process"/>
    <property type="evidence" value="ECO:0007669"/>
    <property type="project" value="TreeGrafter"/>
</dbReference>
<sequence>MSITAVSIDLKVEFAELFAAIADEPWALLLDSCEHPQSEYDFIFRQPEQTLTVNDNWPEQLRQLQAQLPAYDGPATVPFRGGLAGAFSYDAGRALEHLPSQAERDIALPEVAVGLYSQALIRCRKSGATWLVGRSDEITELSAFWRKQLKQIKPGSKLFQLNADWQSNMSRADYLQKFVRVQDYLHAGDCYQINLAQRFSAPFSGDPWAAYLQLRAANQAPFSGFMRLSDGAILSHSPERFLHVSATGLVQTKPIKGTRPRGKDSQTDSALAHELQHAAKDRAENVMIVDLLRNDLSRVCQPGSVQVPKLFAIESYPAVHHLVSTVEGQLESSQQALELVAACFPGGSITGAPKIRAMEIIDELEPHRRSFYCGSLGYISQHGETDTNIAIRTLVACNHTIYCWAGGGLVVDSDGAAEYQETLDKVAKILPVLSSTLEADSA</sequence>
<gene>
    <name evidence="5" type="primary">pabB</name>
    <name evidence="5" type="ORF">J6I90_03310</name>
</gene>
<dbReference type="GO" id="GO:0009396">
    <property type="term" value="P:folic acid-containing compound biosynthetic process"/>
    <property type="evidence" value="ECO:0007669"/>
    <property type="project" value="InterPro"/>
</dbReference>
<comment type="caution">
    <text evidence="5">The sequence shown here is derived from an EMBL/GenBank/DDBJ whole genome shotgun (WGS) entry which is preliminary data.</text>
</comment>
<dbReference type="NCBIfam" id="TIGR00553">
    <property type="entry name" value="pabB"/>
    <property type="match status" value="1"/>
</dbReference>
<evidence type="ECO:0000259" key="4">
    <source>
        <dbReference type="Pfam" id="PF04715"/>
    </source>
</evidence>
<dbReference type="EC" id="2.6.1.85" evidence="1"/>
<proteinExistence type="predicted"/>
<feature type="domain" description="Anthranilate synthase component I N-terminal" evidence="4">
    <location>
        <begin position="12"/>
        <end position="121"/>
    </location>
</feature>
<dbReference type="InterPro" id="IPR019999">
    <property type="entry name" value="Anth_synth_I-like"/>
</dbReference>
<dbReference type="InterPro" id="IPR005802">
    <property type="entry name" value="ADC_synth_comp_1"/>
</dbReference>
<dbReference type="SUPFAM" id="SSF56322">
    <property type="entry name" value="ADC synthase"/>
    <property type="match status" value="1"/>
</dbReference>
<dbReference type="PRINTS" id="PR00095">
    <property type="entry name" value="ANTSNTHASEI"/>
</dbReference>
<evidence type="ECO:0000313" key="5">
    <source>
        <dbReference type="EMBL" id="MDN7123897.1"/>
    </source>
</evidence>
<evidence type="ECO:0000259" key="3">
    <source>
        <dbReference type="Pfam" id="PF00425"/>
    </source>
</evidence>
<name>A0AAW7QWQ9_9GAMM</name>
<dbReference type="PANTHER" id="PTHR11236">
    <property type="entry name" value="AMINOBENZOATE/ANTHRANILATE SYNTHASE"/>
    <property type="match status" value="1"/>
</dbReference>
<accession>A0AAW7QWQ9</accession>
<feature type="domain" description="Chorismate-utilising enzyme C-terminal" evidence="3">
    <location>
        <begin position="171"/>
        <end position="425"/>
    </location>
</feature>
<evidence type="ECO:0000313" key="6">
    <source>
        <dbReference type="Proteomes" id="UP001169492"/>
    </source>
</evidence>
<organism evidence="5 6">
    <name type="scientific">Pseudidiomarina terrestris</name>
    <dbReference type="NCBI Taxonomy" id="2820060"/>
    <lineage>
        <taxon>Bacteria</taxon>
        <taxon>Pseudomonadati</taxon>
        <taxon>Pseudomonadota</taxon>
        <taxon>Gammaproteobacteria</taxon>
        <taxon>Alteromonadales</taxon>
        <taxon>Idiomarinaceae</taxon>
        <taxon>Pseudidiomarina</taxon>
    </lineage>
</organism>